<proteinExistence type="predicted"/>
<protein>
    <submittedName>
        <fullName evidence="1">Uncharacterized protein</fullName>
    </submittedName>
</protein>
<comment type="caution">
    <text evidence="1">The sequence shown here is derived from an EMBL/GenBank/DDBJ whole genome shotgun (WGS) entry which is preliminary data.</text>
</comment>
<sequence>MEKRADRKQKTEKITFNEVDSELETSTLKKAKIATTLQQKSNRTAHVVLEATGFRVVEIVYLIDIWTLGGTGGHPFLSDW</sequence>
<dbReference type="EMBL" id="AZBU02000005">
    <property type="protein sequence ID" value="TKR76004.1"/>
    <property type="molecule type" value="Genomic_DNA"/>
</dbReference>
<accession>A0A4U5N1C3</accession>
<organism evidence="1 2">
    <name type="scientific">Steinernema carpocapsae</name>
    <name type="common">Entomopathogenic nematode</name>
    <dbReference type="NCBI Taxonomy" id="34508"/>
    <lineage>
        <taxon>Eukaryota</taxon>
        <taxon>Metazoa</taxon>
        <taxon>Ecdysozoa</taxon>
        <taxon>Nematoda</taxon>
        <taxon>Chromadorea</taxon>
        <taxon>Rhabditida</taxon>
        <taxon>Tylenchina</taxon>
        <taxon>Panagrolaimomorpha</taxon>
        <taxon>Strongyloidoidea</taxon>
        <taxon>Steinernematidae</taxon>
        <taxon>Steinernema</taxon>
    </lineage>
</organism>
<evidence type="ECO:0000313" key="2">
    <source>
        <dbReference type="Proteomes" id="UP000298663"/>
    </source>
</evidence>
<reference evidence="1 2" key="1">
    <citation type="journal article" date="2015" name="Genome Biol.">
        <title>Comparative genomics of Steinernema reveals deeply conserved gene regulatory networks.</title>
        <authorList>
            <person name="Dillman A.R."/>
            <person name="Macchietto M."/>
            <person name="Porter C.F."/>
            <person name="Rogers A."/>
            <person name="Williams B."/>
            <person name="Antoshechkin I."/>
            <person name="Lee M.M."/>
            <person name="Goodwin Z."/>
            <person name="Lu X."/>
            <person name="Lewis E.E."/>
            <person name="Goodrich-Blair H."/>
            <person name="Stock S.P."/>
            <person name="Adams B.J."/>
            <person name="Sternberg P.W."/>
            <person name="Mortazavi A."/>
        </authorList>
    </citation>
    <scope>NUCLEOTIDE SEQUENCE [LARGE SCALE GENOMIC DNA]</scope>
    <source>
        <strain evidence="1 2">ALL</strain>
    </source>
</reference>
<keyword evidence="2" id="KW-1185">Reference proteome</keyword>
<name>A0A4U5N1C3_STECR</name>
<evidence type="ECO:0000313" key="1">
    <source>
        <dbReference type="EMBL" id="TKR76004.1"/>
    </source>
</evidence>
<dbReference type="Proteomes" id="UP000298663">
    <property type="component" value="Unassembled WGS sequence"/>
</dbReference>
<gene>
    <name evidence="1" type="ORF">L596_017215</name>
</gene>
<dbReference type="AlphaFoldDB" id="A0A4U5N1C3"/>
<reference evidence="1 2" key="2">
    <citation type="journal article" date="2019" name="G3 (Bethesda)">
        <title>Hybrid Assembly of the Genome of the Entomopathogenic Nematode Steinernema carpocapsae Identifies the X-Chromosome.</title>
        <authorList>
            <person name="Serra L."/>
            <person name="Macchietto M."/>
            <person name="Macias-Munoz A."/>
            <person name="McGill C.J."/>
            <person name="Rodriguez I.M."/>
            <person name="Rodriguez B."/>
            <person name="Murad R."/>
            <person name="Mortazavi A."/>
        </authorList>
    </citation>
    <scope>NUCLEOTIDE SEQUENCE [LARGE SCALE GENOMIC DNA]</scope>
    <source>
        <strain evidence="1 2">ALL</strain>
    </source>
</reference>